<dbReference type="RefSeq" id="WP_264841537.1">
    <property type="nucleotide sequence ID" value="NZ_AP025628.1"/>
</dbReference>
<dbReference type="PANTHER" id="PTHR37947">
    <property type="entry name" value="BLL2462 PROTEIN"/>
    <property type="match status" value="1"/>
</dbReference>
<organism evidence="4 5">
    <name type="scientific">Caldinitratiruptor microaerophilus</name>
    <dbReference type="NCBI Taxonomy" id="671077"/>
    <lineage>
        <taxon>Bacteria</taxon>
        <taxon>Bacillati</taxon>
        <taxon>Bacillota</taxon>
        <taxon>Clostridia</taxon>
        <taxon>Eubacteriales</taxon>
        <taxon>Symbiobacteriaceae</taxon>
        <taxon>Caldinitratiruptor</taxon>
    </lineage>
</organism>
<dbReference type="SMART" id="SM00327">
    <property type="entry name" value="VWA"/>
    <property type="match status" value="2"/>
</dbReference>
<evidence type="ECO:0000256" key="2">
    <source>
        <dbReference type="SAM" id="Phobius"/>
    </source>
</evidence>
<dbReference type="SUPFAM" id="SSF53300">
    <property type="entry name" value="vWA-like"/>
    <property type="match status" value="2"/>
</dbReference>
<keyword evidence="2" id="KW-0472">Membrane</keyword>
<dbReference type="AlphaFoldDB" id="A0AA35G897"/>
<evidence type="ECO:0000313" key="5">
    <source>
        <dbReference type="Proteomes" id="UP001163687"/>
    </source>
</evidence>
<dbReference type="Pfam" id="PF13768">
    <property type="entry name" value="VWA_3"/>
    <property type="match status" value="1"/>
</dbReference>
<feature type="compositionally biased region" description="Low complexity" evidence="1">
    <location>
        <begin position="907"/>
        <end position="925"/>
    </location>
</feature>
<dbReference type="EMBL" id="AP025628">
    <property type="protein sequence ID" value="BDG60846.1"/>
    <property type="molecule type" value="Genomic_DNA"/>
</dbReference>
<dbReference type="InterPro" id="IPR029062">
    <property type="entry name" value="Class_I_gatase-like"/>
</dbReference>
<feature type="region of interest" description="Disordered" evidence="1">
    <location>
        <begin position="907"/>
        <end position="983"/>
    </location>
</feature>
<keyword evidence="2" id="KW-1133">Transmembrane helix</keyword>
<dbReference type="Gene3D" id="3.40.50.410">
    <property type="entry name" value="von Willebrand factor, type A domain"/>
    <property type="match status" value="2"/>
</dbReference>
<dbReference type="Gene3D" id="3.40.50.880">
    <property type="match status" value="1"/>
</dbReference>
<dbReference type="Pfam" id="PF00092">
    <property type="entry name" value="VWA"/>
    <property type="match status" value="1"/>
</dbReference>
<sequence length="983" mass="101478">MSVEFQFPARLLLLLPALAWVWAARRAWLRAARRAGRAAWRRQLRHLAVRGLVVLLVGLALAEPALVRRLSRQTVVLVLDASASTAPVRDRVEAWARRALDALPPGDRAAVVAVGAAAAVEEAPAADPVFSRLGARVDPGGSDLAAGLELAGALVPAGFAGRVVLVSDGRATGADPEAAARALAAAGMRVDVVPVGEPPAADTRLEAVELPEVAYAGEESTLVARVRAASAAAGTLRVYRDGALVAERQARLAPGLQALTVAVPVGPAGLHRYRVAWEPDDPAADPVSANDALGAVQRVGGPPRVAVVAPGDTEVRALTAALRAAGAGDVERLSPGAVPQDLAGWAAYEAAVLANVPATALPPGAMEALEAYVRDLGRGLAMVGGPDSYGLGGYAGTPVERALPVYMDLRGRGRLPRLALVVVIDKSGSMSGGAGEADKMGLAKEAALRSVRLLRPRDTVGVLAFDTVPQWVVGPRPVGEGAGLAEAIGSIYADGGTEIYPALMAAYQALAAVDADLRHIILLTDGRSGSTGDYPQLIEAMRQARITLSGVAVGSDADQMLLEALSRAGGGRYYFTADPSSIPEIFAKETALATRSFIVDGTFYPAAASPSPLLEGLREVPPLQGYVATTPKERAEVVLVSPEGDPVLAAWQYGSGRALAWTPDAGGRWAGSWASAQAFVTLWGNALSWLLPGGTGGGLTLHARPQPDGTVEVVAEAQAGWTEVRPTHLTVIGPGGQRQEVEMRPAGPGTYRAALAGLEPGAYVARAVQEAPGGLTLRAEAGWVMPYPAEFRETGVDRARLERIARAGGGRVLTDPAALHAERPAPVRAPWPLGPALLAAGALLWFVDVAGRRLVLTAEDRAAALAWLRRRLWQPAESVPAGAATPTLGHLQAARSRAEARRLRRLAPLEAGTPPGRSEPSAAAPGGPGGGRPETGAPHAGAGAQPAGPRGAGGAPPGDTAARLLARKRERQTAGTPGRQRKP</sequence>
<dbReference type="InterPro" id="IPR002035">
    <property type="entry name" value="VWF_A"/>
</dbReference>
<keyword evidence="5" id="KW-1185">Reference proteome</keyword>
<dbReference type="PANTHER" id="PTHR37947:SF2">
    <property type="entry name" value="VON WILLEBRAND FACTOR TYPE A"/>
    <property type="match status" value="1"/>
</dbReference>
<feature type="region of interest" description="Disordered" evidence="1">
    <location>
        <begin position="880"/>
        <end position="899"/>
    </location>
</feature>
<dbReference type="Proteomes" id="UP001163687">
    <property type="component" value="Chromosome"/>
</dbReference>
<dbReference type="PROSITE" id="PS50234">
    <property type="entry name" value="VWFA"/>
    <property type="match status" value="1"/>
</dbReference>
<name>A0AA35G897_9FIRM</name>
<reference evidence="4" key="1">
    <citation type="submission" date="2022-03" db="EMBL/GenBank/DDBJ databases">
        <title>Complete genome sequence of Caldinitratiruptor microaerophilus.</title>
        <authorList>
            <person name="Mukaiyama R."/>
            <person name="Nishiyama T."/>
            <person name="Ueda K."/>
        </authorList>
    </citation>
    <scope>NUCLEOTIDE SEQUENCE</scope>
    <source>
        <strain evidence="4">JCM 16183</strain>
    </source>
</reference>
<accession>A0AA35G897</accession>
<evidence type="ECO:0000313" key="4">
    <source>
        <dbReference type="EMBL" id="BDG60846.1"/>
    </source>
</evidence>
<dbReference type="SUPFAM" id="SSF52317">
    <property type="entry name" value="Class I glutamine amidotransferase-like"/>
    <property type="match status" value="1"/>
</dbReference>
<dbReference type="KEGG" id="cmic:caldi_19360"/>
<keyword evidence="2" id="KW-0812">Transmembrane</keyword>
<evidence type="ECO:0000256" key="1">
    <source>
        <dbReference type="SAM" id="MobiDB-lite"/>
    </source>
</evidence>
<protein>
    <submittedName>
        <fullName evidence="4">VWA domain-containing protein</fullName>
    </submittedName>
</protein>
<feature type="compositionally biased region" description="Low complexity" evidence="1">
    <location>
        <begin position="934"/>
        <end position="949"/>
    </location>
</feature>
<dbReference type="Pfam" id="PF07090">
    <property type="entry name" value="GATase1_like"/>
    <property type="match status" value="1"/>
</dbReference>
<dbReference type="InterPro" id="IPR036465">
    <property type="entry name" value="vWFA_dom_sf"/>
</dbReference>
<feature type="transmembrane region" description="Helical" evidence="2">
    <location>
        <begin position="47"/>
        <end position="67"/>
    </location>
</feature>
<dbReference type="InterPro" id="IPR010768">
    <property type="entry name" value="GATase1-like"/>
</dbReference>
<feature type="domain" description="VWFA" evidence="3">
    <location>
        <begin position="419"/>
        <end position="590"/>
    </location>
</feature>
<proteinExistence type="predicted"/>
<gene>
    <name evidence="4" type="ORF">caldi_19360</name>
</gene>
<evidence type="ECO:0000259" key="3">
    <source>
        <dbReference type="PROSITE" id="PS50234"/>
    </source>
</evidence>